<comment type="caution">
    <text evidence="6">The sequence shown here is derived from an EMBL/GenBank/DDBJ whole genome shotgun (WGS) entry which is preliminary data.</text>
</comment>
<feature type="signal peptide" evidence="4">
    <location>
        <begin position="1"/>
        <end position="21"/>
    </location>
</feature>
<protein>
    <submittedName>
        <fullName evidence="6">Modification methylase DpnIIB (M.DpnIIB) (Adenine-specific methyltransferase DpnIIB) (M.DpnII 2)</fullName>
    </submittedName>
</protein>
<dbReference type="InterPro" id="IPR029063">
    <property type="entry name" value="SAM-dependent_MTases_sf"/>
</dbReference>
<dbReference type="Proteomes" id="UP001642464">
    <property type="component" value="Unassembled WGS sequence"/>
</dbReference>
<evidence type="ECO:0000256" key="2">
    <source>
        <dbReference type="ARBA" id="ARBA00022603"/>
    </source>
</evidence>
<evidence type="ECO:0000259" key="5">
    <source>
        <dbReference type="Pfam" id="PF01555"/>
    </source>
</evidence>
<feature type="non-terminal residue" evidence="6">
    <location>
        <position position="409"/>
    </location>
</feature>
<keyword evidence="3" id="KW-0808">Transferase</keyword>
<dbReference type="SUPFAM" id="SSF50199">
    <property type="entry name" value="Staphylococcal nuclease"/>
    <property type="match status" value="1"/>
</dbReference>
<dbReference type="Pfam" id="PF01555">
    <property type="entry name" value="N6_N4_Mtase"/>
    <property type="match status" value="1"/>
</dbReference>
<evidence type="ECO:0000256" key="1">
    <source>
        <dbReference type="ARBA" id="ARBA00006594"/>
    </source>
</evidence>
<comment type="similarity">
    <text evidence="1">Belongs to the N(4)/N(6)-methyltransferase family.</text>
</comment>
<sequence>MRRHIIALVVAAAISFQPATAAAVDPPVHSPYVYRARVTQVVDGDTVDADVDLGFGIHFHTRFRLYGIDAWEKTGAERERGLAARAWLAERIADREILIESIRDRQGKYGRYLVILWADGENLNERSQRRARRKATMKASQNHRSRYAAELSSSGRVFIAEDVTLREGDVLQLASQLRPGSIDAVITDPPYCSGGTLPAERTKPPESKYCQGGSTLGRPTFSGDSRDQRSYAYWCTLWLSVCREACRESAYCLVFIDWRQLPTMTDALQAAGWTWRGIAPWDKGRGARAPHRGFFRHQCEYVVWATNGRVPRLQDRGPFDGCYRETVRKQDKFHITGKPTDLLRRLVTVAAPGELILDPFAGSATTGVAALLEGRQFLGFEASPEYFDIGQERLIAASEGVQITRRTSQ</sequence>
<feature type="chain" id="PRO_5046766438" evidence="4">
    <location>
        <begin position="22"/>
        <end position="409"/>
    </location>
</feature>
<gene>
    <name evidence="6" type="ORF">SCF082_LOCUS31068</name>
</gene>
<dbReference type="InterPro" id="IPR035437">
    <property type="entry name" value="SNase_OB-fold_sf"/>
</dbReference>
<dbReference type="Gene3D" id="3.40.50.150">
    <property type="entry name" value="Vaccinia Virus protein VP39"/>
    <property type="match status" value="1"/>
</dbReference>
<dbReference type="SUPFAM" id="SSF53335">
    <property type="entry name" value="S-adenosyl-L-methionine-dependent methyltransferases"/>
    <property type="match status" value="1"/>
</dbReference>
<dbReference type="EMBL" id="CAXAMM010026090">
    <property type="protein sequence ID" value="CAK9058190.1"/>
    <property type="molecule type" value="Genomic_DNA"/>
</dbReference>
<evidence type="ECO:0000256" key="4">
    <source>
        <dbReference type="SAM" id="SignalP"/>
    </source>
</evidence>
<evidence type="ECO:0000313" key="6">
    <source>
        <dbReference type="EMBL" id="CAK9058190.1"/>
    </source>
</evidence>
<keyword evidence="7" id="KW-1185">Reference proteome</keyword>
<dbReference type="PROSITE" id="PS00092">
    <property type="entry name" value="N6_MTASE"/>
    <property type="match status" value="1"/>
</dbReference>
<dbReference type="InterPro" id="IPR002052">
    <property type="entry name" value="DNA_methylase_N6_adenine_CS"/>
</dbReference>
<feature type="domain" description="DNA methylase N-4/N-6" evidence="5">
    <location>
        <begin position="182"/>
        <end position="391"/>
    </location>
</feature>
<evidence type="ECO:0000313" key="7">
    <source>
        <dbReference type="Proteomes" id="UP001642464"/>
    </source>
</evidence>
<dbReference type="GO" id="GO:0008168">
    <property type="term" value="F:methyltransferase activity"/>
    <property type="evidence" value="ECO:0007669"/>
    <property type="project" value="UniProtKB-KW"/>
</dbReference>
<reference evidence="6 7" key="1">
    <citation type="submission" date="2024-02" db="EMBL/GenBank/DDBJ databases">
        <authorList>
            <person name="Chen Y."/>
            <person name="Shah S."/>
            <person name="Dougan E. K."/>
            <person name="Thang M."/>
            <person name="Chan C."/>
        </authorList>
    </citation>
    <scope>NUCLEOTIDE SEQUENCE [LARGE SCALE GENOMIC DNA]</scope>
</reference>
<accession>A0ABP0N7G6</accession>
<keyword evidence="2 6" id="KW-0489">Methyltransferase</keyword>
<name>A0ABP0N7G6_9DINO</name>
<dbReference type="GO" id="GO:0032259">
    <property type="term" value="P:methylation"/>
    <property type="evidence" value="ECO:0007669"/>
    <property type="project" value="UniProtKB-KW"/>
</dbReference>
<dbReference type="Gene3D" id="2.40.50.90">
    <property type="match status" value="1"/>
</dbReference>
<dbReference type="PRINTS" id="PR00508">
    <property type="entry name" value="S21N4MTFRASE"/>
</dbReference>
<dbReference type="InterPro" id="IPR001091">
    <property type="entry name" value="RM_Methyltransferase"/>
</dbReference>
<dbReference type="InterPro" id="IPR002941">
    <property type="entry name" value="DNA_methylase_N4/N6"/>
</dbReference>
<organism evidence="6 7">
    <name type="scientific">Durusdinium trenchii</name>
    <dbReference type="NCBI Taxonomy" id="1381693"/>
    <lineage>
        <taxon>Eukaryota</taxon>
        <taxon>Sar</taxon>
        <taxon>Alveolata</taxon>
        <taxon>Dinophyceae</taxon>
        <taxon>Suessiales</taxon>
        <taxon>Symbiodiniaceae</taxon>
        <taxon>Durusdinium</taxon>
    </lineage>
</organism>
<proteinExistence type="inferred from homology"/>
<evidence type="ECO:0000256" key="3">
    <source>
        <dbReference type="ARBA" id="ARBA00022679"/>
    </source>
</evidence>
<keyword evidence="4" id="KW-0732">Signal</keyword>